<evidence type="ECO:0000313" key="11">
    <source>
        <dbReference type="Proteomes" id="UP001179952"/>
    </source>
</evidence>
<reference evidence="10" key="2">
    <citation type="submission" date="2023-06" db="EMBL/GenBank/DDBJ databases">
        <authorList>
            <person name="Ma L."/>
            <person name="Liu K.-W."/>
            <person name="Li Z."/>
            <person name="Hsiao Y.-Y."/>
            <person name="Qi Y."/>
            <person name="Fu T."/>
            <person name="Tang G."/>
            <person name="Zhang D."/>
            <person name="Sun W.-H."/>
            <person name="Liu D.-K."/>
            <person name="Li Y."/>
            <person name="Chen G.-Z."/>
            <person name="Liu X.-D."/>
            <person name="Liao X.-Y."/>
            <person name="Jiang Y.-T."/>
            <person name="Yu X."/>
            <person name="Hao Y."/>
            <person name="Huang J."/>
            <person name="Zhao X.-W."/>
            <person name="Ke S."/>
            <person name="Chen Y.-Y."/>
            <person name="Wu W.-L."/>
            <person name="Hsu J.-L."/>
            <person name="Lin Y.-F."/>
            <person name="Huang M.-D."/>
            <person name="Li C.-Y."/>
            <person name="Huang L."/>
            <person name="Wang Z.-W."/>
            <person name="Zhao X."/>
            <person name="Zhong W.-Y."/>
            <person name="Peng D.-H."/>
            <person name="Ahmad S."/>
            <person name="Lan S."/>
            <person name="Zhang J.-S."/>
            <person name="Tsai W.-C."/>
            <person name="Van De Peer Y."/>
            <person name="Liu Z.-J."/>
        </authorList>
    </citation>
    <scope>NUCLEOTIDE SEQUENCE</scope>
    <source>
        <strain evidence="10">SCP</strain>
        <tissue evidence="10">Leaves</tissue>
    </source>
</reference>
<dbReference type="PRINTS" id="PR00740">
    <property type="entry name" value="GLHYDRLASE27"/>
</dbReference>
<comment type="caution">
    <text evidence="10">The sequence shown here is derived from an EMBL/GenBank/DDBJ whole genome shotgun (WGS) entry which is preliminary data.</text>
</comment>
<dbReference type="Proteomes" id="UP001179952">
    <property type="component" value="Unassembled WGS sequence"/>
</dbReference>
<dbReference type="PANTHER" id="PTHR11452">
    <property type="entry name" value="ALPHA-GALACTOSIDASE/ALPHA-N-ACETYLGALACTOSAMINIDASE"/>
    <property type="match status" value="1"/>
</dbReference>
<evidence type="ECO:0000256" key="3">
    <source>
        <dbReference type="ARBA" id="ARBA00012755"/>
    </source>
</evidence>
<evidence type="ECO:0000256" key="5">
    <source>
        <dbReference type="ARBA" id="ARBA00022801"/>
    </source>
</evidence>
<dbReference type="InterPro" id="IPR017853">
    <property type="entry name" value="GH"/>
</dbReference>
<evidence type="ECO:0000259" key="9">
    <source>
        <dbReference type="Pfam" id="PF17801"/>
    </source>
</evidence>
<dbReference type="GO" id="GO:0005975">
    <property type="term" value="P:carbohydrate metabolic process"/>
    <property type="evidence" value="ECO:0007669"/>
    <property type="project" value="InterPro"/>
</dbReference>
<dbReference type="InterPro" id="IPR041233">
    <property type="entry name" value="Melibiase_C"/>
</dbReference>
<dbReference type="SUPFAM" id="SSF51445">
    <property type="entry name" value="(Trans)glycosidases"/>
    <property type="match status" value="1"/>
</dbReference>
<proteinExistence type="inferred from homology"/>
<reference evidence="10" key="1">
    <citation type="journal article" date="2023" name="Nat. Commun.">
        <title>Diploid and tetraploid genomes of Acorus and the evolution of monocots.</title>
        <authorList>
            <person name="Ma L."/>
            <person name="Liu K.W."/>
            <person name="Li Z."/>
            <person name="Hsiao Y.Y."/>
            <person name="Qi Y."/>
            <person name="Fu T."/>
            <person name="Tang G.D."/>
            <person name="Zhang D."/>
            <person name="Sun W.H."/>
            <person name="Liu D.K."/>
            <person name="Li Y."/>
            <person name="Chen G.Z."/>
            <person name="Liu X.D."/>
            <person name="Liao X.Y."/>
            <person name="Jiang Y.T."/>
            <person name="Yu X."/>
            <person name="Hao Y."/>
            <person name="Huang J."/>
            <person name="Zhao X.W."/>
            <person name="Ke S."/>
            <person name="Chen Y.Y."/>
            <person name="Wu W.L."/>
            <person name="Hsu J.L."/>
            <person name="Lin Y.F."/>
            <person name="Huang M.D."/>
            <person name="Li C.Y."/>
            <person name="Huang L."/>
            <person name="Wang Z.W."/>
            <person name="Zhao X."/>
            <person name="Zhong W.Y."/>
            <person name="Peng D.H."/>
            <person name="Ahmad S."/>
            <person name="Lan S."/>
            <person name="Zhang J.S."/>
            <person name="Tsai W.C."/>
            <person name="Van de Peer Y."/>
            <person name="Liu Z.J."/>
        </authorList>
    </citation>
    <scope>NUCLEOTIDE SEQUENCE</scope>
    <source>
        <strain evidence="10">SCP</strain>
    </source>
</reference>
<dbReference type="CDD" id="cd14792">
    <property type="entry name" value="GH27"/>
    <property type="match status" value="1"/>
</dbReference>
<dbReference type="SUPFAM" id="SSF51011">
    <property type="entry name" value="Glycosyl hydrolase domain"/>
    <property type="match status" value="1"/>
</dbReference>
<dbReference type="Gene3D" id="3.20.20.70">
    <property type="entry name" value="Aldolase class I"/>
    <property type="match status" value="1"/>
</dbReference>
<evidence type="ECO:0000256" key="8">
    <source>
        <dbReference type="SAM" id="SignalP"/>
    </source>
</evidence>
<evidence type="ECO:0000256" key="4">
    <source>
        <dbReference type="ARBA" id="ARBA00022729"/>
    </source>
</evidence>
<name>A0AAV9BHQ8_ACOGR</name>
<accession>A0AAV9BHQ8</accession>
<evidence type="ECO:0000256" key="1">
    <source>
        <dbReference type="ARBA" id="ARBA00001255"/>
    </source>
</evidence>
<dbReference type="Gene3D" id="2.60.40.1180">
    <property type="entry name" value="Golgi alpha-mannosidase II"/>
    <property type="match status" value="1"/>
</dbReference>
<dbReference type="GO" id="GO:0004557">
    <property type="term" value="F:alpha-galactosidase activity"/>
    <property type="evidence" value="ECO:0007669"/>
    <property type="project" value="UniProtKB-EC"/>
</dbReference>
<feature type="chain" id="PRO_5043709598" description="Alpha-galactosidase" evidence="8">
    <location>
        <begin position="24"/>
        <end position="640"/>
    </location>
</feature>
<gene>
    <name evidence="10" type="ORF">QJS04_geneDACA005752</name>
</gene>
<dbReference type="InterPro" id="IPR013785">
    <property type="entry name" value="Aldolase_TIM"/>
</dbReference>
<dbReference type="Pfam" id="PF17801">
    <property type="entry name" value="Melibiase_C"/>
    <property type="match status" value="1"/>
</dbReference>
<organism evidence="10 11">
    <name type="scientific">Acorus gramineus</name>
    <name type="common">Dwarf sweet flag</name>
    <dbReference type="NCBI Taxonomy" id="55184"/>
    <lineage>
        <taxon>Eukaryota</taxon>
        <taxon>Viridiplantae</taxon>
        <taxon>Streptophyta</taxon>
        <taxon>Embryophyta</taxon>
        <taxon>Tracheophyta</taxon>
        <taxon>Spermatophyta</taxon>
        <taxon>Magnoliopsida</taxon>
        <taxon>Liliopsida</taxon>
        <taxon>Acoraceae</taxon>
        <taxon>Acorus</taxon>
    </lineage>
</organism>
<evidence type="ECO:0000256" key="6">
    <source>
        <dbReference type="ARBA" id="ARBA00023295"/>
    </source>
</evidence>
<feature type="signal peptide" evidence="8">
    <location>
        <begin position="1"/>
        <end position="23"/>
    </location>
</feature>
<dbReference type="InterPro" id="IPR013780">
    <property type="entry name" value="Glyco_hydro_b"/>
</dbReference>
<dbReference type="EC" id="3.2.1.22" evidence="3 7"/>
<dbReference type="EMBL" id="JAUJYN010000003">
    <property type="protein sequence ID" value="KAK1275952.1"/>
    <property type="molecule type" value="Genomic_DNA"/>
</dbReference>
<evidence type="ECO:0000313" key="10">
    <source>
        <dbReference type="EMBL" id="KAK1275952.1"/>
    </source>
</evidence>
<evidence type="ECO:0000256" key="2">
    <source>
        <dbReference type="ARBA" id="ARBA00009743"/>
    </source>
</evidence>
<dbReference type="InterPro" id="IPR035992">
    <property type="entry name" value="Ricin_B-like_lectins"/>
</dbReference>
<keyword evidence="7" id="KW-1015">Disulfide bond</keyword>
<keyword evidence="11" id="KW-1185">Reference proteome</keyword>
<keyword evidence="6 7" id="KW-0326">Glycosidase</keyword>
<feature type="domain" description="Alpha galactosidase C-terminal" evidence="9">
    <location>
        <begin position="551"/>
        <end position="633"/>
    </location>
</feature>
<keyword evidence="4 8" id="KW-0732">Signal</keyword>
<comment type="similarity">
    <text evidence="2 7">Belongs to the glycosyl hydrolase 27 family.</text>
</comment>
<protein>
    <recommendedName>
        <fullName evidence="3 7">Alpha-galactosidase</fullName>
        <ecNumber evidence="3 7">3.2.1.22</ecNumber>
    </recommendedName>
    <alternativeName>
        <fullName evidence="7">Melibiase</fullName>
    </alternativeName>
</protein>
<dbReference type="Pfam" id="PF16499">
    <property type="entry name" value="Melibiase_2"/>
    <property type="match status" value="1"/>
</dbReference>
<evidence type="ECO:0000256" key="7">
    <source>
        <dbReference type="RuleBase" id="RU361168"/>
    </source>
</evidence>
<dbReference type="AlphaFoldDB" id="A0AAV9BHQ8"/>
<keyword evidence="5 7" id="KW-0378">Hydrolase</keyword>
<dbReference type="SUPFAM" id="SSF50370">
    <property type="entry name" value="Ricin B-like lectins"/>
    <property type="match status" value="1"/>
</dbReference>
<dbReference type="InterPro" id="IPR002241">
    <property type="entry name" value="Glyco_hydro_27"/>
</dbReference>
<sequence length="640" mass="71267">MRGFVRAVGFFLSLLICREFSEAAVRGGGQASSPPRGWNSYDSFLWTISETTFLRNAEIVSKKLLPYGYEYVVVDYLWYRRNITGAYENSYGYDVLDEWGRVVPDPGRWPSSVGGKGFKEVADKVHAMGLKFGIHVMRGMSLQAFNGNTPILDVIKGGAYKEDNRQWGAKDIGLIEKKCGWMDNGFMSVNTATGAGKAFLRSLYQQYADWGVDFVKHDCIFGEDLNIDEISFVSETLKELDRPILYSLSPGKFATPAMAQDVSGMVNMYRITADDWDTWADVESHFDISRDMAAARLIGAEGLRGNSWPDLDMLPLGWLTEVGSKQGPNRRCGLTLDEQRTQMTLWSMARSPLMFGGDLRQLDGTTYNLITHPTLLEINSFSTNNMEFPHINVRKAHSALIQSSRSAKNISADMVGVLGLTSCMDSKAIGWVDEAEKQGLDKICWKPDMESSGNRSFCLHKRKPLLTSDEEVNYLKQNHGKFQLLAAERMDFCLDSSMRRKVTAVEQTSNSFSECKWNSNQLWELSHNGTLVSSYSGLCAKMNLVTDTGEGGARAWIANGRRGEIYLSFFNLNPSKTVISAEINHLAKALNDPNLRQGGTCRCTEVWSGTNFGVVKQTLSIAVQGHGCALFVLHCKSATS</sequence>
<comment type="catalytic activity">
    <reaction evidence="1 7">
        <text>Hydrolysis of terminal, non-reducing alpha-D-galactose residues in alpha-D-galactosides, including galactose oligosaccharides, galactomannans and galactolipids.</text>
        <dbReference type="EC" id="3.2.1.22"/>
    </reaction>
</comment>
<dbReference type="PANTHER" id="PTHR11452:SF42">
    <property type="entry name" value="ALPHA-GALACTOSIDASE"/>
    <property type="match status" value="1"/>
</dbReference>